<evidence type="ECO:0000256" key="1">
    <source>
        <dbReference type="SAM" id="SignalP"/>
    </source>
</evidence>
<dbReference type="OrthoDB" id="5522503at2"/>
<keyword evidence="1" id="KW-0732">Signal</keyword>
<dbReference type="EMBL" id="RAWM01000014">
    <property type="protein sequence ID" value="RKH71621.1"/>
    <property type="molecule type" value="Genomic_DNA"/>
</dbReference>
<feature type="chain" id="PRO_5017267915" description="Lipoprotein" evidence="1">
    <location>
        <begin position="21"/>
        <end position="162"/>
    </location>
</feature>
<sequence>MSKKLTVAFLLLLSGCSTTATISRVDGGTYTAKIVRSDQDSLFVKTSSNGSEIAIPRSNVSDIDHPGNGMAVFGALLTAYGGLNVAAGASTCGEVGGAYCVGTFLPAAVGLSTLIWGLTTWTNSTDAAQGGATAAHTGAVPTPPSVSAFDFRGSAPGSAQRR</sequence>
<evidence type="ECO:0000313" key="2">
    <source>
        <dbReference type="EMBL" id="RKH71621.1"/>
    </source>
</evidence>
<proteinExistence type="predicted"/>
<evidence type="ECO:0000313" key="3">
    <source>
        <dbReference type="Proteomes" id="UP000282656"/>
    </source>
</evidence>
<reference evidence="3" key="1">
    <citation type="submission" date="2018-09" db="EMBL/GenBank/DDBJ databases">
        <authorList>
            <person name="Livingstone P.G."/>
            <person name="Whitworth D.E."/>
        </authorList>
    </citation>
    <scope>NUCLEOTIDE SEQUENCE [LARGE SCALE GENOMIC DNA]</scope>
    <source>
        <strain evidence="3">AB047A</strain>
    </source>
</reference>
<feature type="signal peptide" evidence="1">
    <location>
        <begin position="1"/>
        <end position="20"/>
    </location>
</feature>
<accession>A0A3A8QUY2</accession>
<comment type="caution">
    <text evidence="2">The sequence shown here is derived from an EMBL/GenBank/DDBJ whole genome shotgun (WGS) entry which is preliminary data.</text>
</comment>
<keyword evidence="3" id="KW-1185">Reference proteome</keyword>
<name>A0A3A8QUY2_9BACT</name>
<dbReference type="PROSITE" id="PS51257">
    <property type="entry name" value="PROKAR_LIPOPROTEIN"/>
    <property type="match status" value="1"/>
</dbReference>
<evidence type="ECO:0008006" key="4">
    <source>
        <dbReference type="Google" id="ProtNLM"/>
    </source>
</evidence>
<dbReference type="AlphaFoldDB" id="A0A3A8QUY2"/>
<dbReference type="Proteomes" id="UP000282656">
    <property type="component" value="Unassembled WGS sequence"/>
</dbReference>
<protein>
    <recommendedName>
        <fullName evidence="4">Lipoprotein</fullName>
    </recommendedName>
</protein>
<organism evidence="2 3">
    <name type="scientific">Corallococcus interemptor</name>
    <dbReference type="NCBI Taxonomy" id="2316720"/>
    <lineage>
        <taxon>Bacteria</taxon>
        <taxon>Pseudomonadati</taxon>
        <taxon>Myxococcota</taxon>
        <taxon>Myxococcia</taxon>
        <taxon>Myxococcales</taxon>
        <taxon>Cystobacterineae</taxon>
        <taxon>Myxococcaceae</taxon>
        <taxon>Corallococcus</taxon>
    </lineage>
</organism>
<dbReference type="RefSeq" id="WP_120549568.1">
    <property type="nucleotide sequence ID" value="NZ_RAWM01000014.1"/>
</dbReference>
<gene>
    <name evidence="2" type="ORF">D7X96_07760</name>
</gene>